<dbReference type="InterPro" id="IPR002088">
    <property type="entry name" value="Prenyl_trans_a"/>
</dbReference>
<dbReference type="GO" id="GO:0004660">
    <property type="term" value="F:protein farnesyltransferase activity"/>
    <property type="evidence" value="ECO:0007669"/>
    <property type="project" value="UniProtKB-EC"/>
</dbReference>
<dbReference type="PROSITE" id="PS51147">
    <property type="entry name" value="PFTA"/>
    <property type="match status" value="5"/>
</dbReference>
<sequence length="354" mass="40513">MSHISGDNTPNLPLMYSERPDWADVVPLPQYEGVNPIAPIFYTPEYKDATDYFRGVVKTSEMSQRVLDLTETIIRMNPAHYSAWQYRYRTLRALEAPLDAELRLMDSLAIQFMKTYQVWHHRRLILTHLTAPTSSPTKVDPIEAATAELDFIARVLTVDTKNYHTWSYRQWILAHFDDAGLWLGELPYIDDLLDEDVRNNSAWHHRFFVVFGRGSRSGATPEEDAEVFRREIRYIKDKVSLAPNNPSAWNYLRGILDHTQIPFNTLTPFAELYAVARVPASGGAEEVIDLENPGPSPDAVLPCVAAMDFLAEAKAREGGEGTANAIKIWKTLADKHDIMRKKYWEYRIKEVSNV</sequence>
<dbReference type="GO" id="GO:0004662">
    <property type="term" value="F:CAAX-protein geranylgeranyltransferase activity"/>
    <property type="evidence" value="ECO:0007669"/>
    <property type="project" value="UniProtKB-EC"/>
</dbReference>
<dbReference type="GO" id="GO:0005965">
    <property type="term" value="C:protein farnesyltransferase complex"/>
    <property type="evidence" value="ECO:0007669"/>
    <property type="project" value="TreeGrafter"/>
</dbReference>
<reference evidence="14 15" key="1">
    <citation type="submission" date="2018-02" db="EMBL/GenBank/DDBJ databases">
        <title>Genome sequence of the basidiomycete white-rot fungus Phlebia centrifuga.</title>
        <authorList>
            <person name="Granchi Z."/>
            <person name="Peng M."/>
            <person name="de Vries R.P."/>
            <person name="Hilden K."/>
            <person name="Makela M.R."/>
            <person name="Grigoriev I."/>
            <person name="Riley R."/>
        </authorList>
    </citation>
    <scope>NUCLEOTIDE SEQUENCE [LARGE SCALE GENOMIC DNA]</scope>
    <source>
        <strain evidence="14 15">FBCC195</strain>
    </source>
</reference>
<dbReference type="OrthoDB" id="10255768at2759"/>
<name>A0A2R6PZ18_9APHY</name>
<comment type="caution">
    <text evidence="14">The sequence shown here is derived from an EMBL/GenBank/DDBJ whole genome shotgun (WGS) entry which is preliminary data.</text>
</comment>
<dbReference type="GO" id="GO:0005953">
    <property type="term" value="C:CAAX-protein geranylgeranyltransferase complex"/>
    <property type="evidence" value="ECO:0007669"/>
    <property type="project" value="TreeGrafter"/>
</dbReference>
<evidence type="ECO:0000256" key="12">
    <source>
        <dbReference type="ARBA" id="ARBA00043086"/>
    </source>
</evidence>
<proteinExistence type="inferred from homology"/>
<dbReference type="AlphaFoldDB" id="A0A2R6PZ18"/>
<comment type="cofactor">
    <cofactor evidence="1">
        <name>Mg(2+)</name>
        <dbReference type="ChEBI" id="CHEBI:18420"/>
    </cofactor>
</comment>
<dbReference type="Proteomes" id="UP000186601">
    <property type="component" value="Unassembled WGS sequence"/>
</dbReference>
<accession>A0A2R6PZ18</accession>
<dbReference type="Pfam" id="PF01239">
    <property type="entry name" value="PPTA"/>
    <property type="match status" value="5"/>
</dbReference>
<evidence type="ECO:0000256" key="5">
    <source>
        <dbReference type="ARBA" id="ARBA00022602"/>
    </source>
</evidence>
<organism evidence="14 15">
    <name type="scientific">Hermanssonia centrifuga</name>
    <dbReference type="NCBI Taxonomy" id="98765"/>
    <lineage>
        <taxon>Eukaryota</taxon>
        <taxon>Fungi</taxon>
        <taxon>Dikarya</taxon>
        <taxon>Basidiomycota</taxon>
        <taxon>Agaricomycotina</taxon>
        <taxon>Agaricomycetes</taxon>
        <taxon>Polyporales</taxon>
        <taxon>Meruliaceae</taxon>
        <taxon>Hermanssonia</taxon>
    </lineage>
</organism>
<evidence type="ECO:0000256" key="8">
    <source>
        <dbReference type="ARBA" id="ARBA00022842"/>
    </source>
</evidence>
<gene>
    <name evidence="14" type="ORF">PHLCEN_2v4177</name>
</gene>
<evidence type="ECO:0000256" key="6">
    <source>
        <dbReference type="ARBA" id="ARBA00022679"/>
    </source>
</evidence>
<evidence type="ECO:0000313" key="14">
    <source>
        <dbReference type="EMBL" id="PSR99318.1"/>
    </source>
</evidence>
<dbReference type="EC" id="2.5.1.58" evidence="4"/>
<evidence type="ECO:0000256" key="3">
    <source>
        <dbReference type="ARBA" id="ARBA00012700"/>
    </source>
</evidence>
<dbReference type="SUPFAM" id="SSF48439">
    <property type="entry name" value="Protein prenylyltransferase"/>
    <property type="match status" value="1"/>
</dbReference>
<keyword evidence="5" id="KW-0637">Prenyltransferase</keyword>
<dbReference type="PANTHER" id="PTHR11129:SF1">
    <property type="entry name" value="PROTEIN FARNESYLTRANSFERASE_GERANYLGERANYLTRANSFERASE TYPE-1 SUBUNIT ALPHA"/>
    <property type="match status" value="1"/>
</dbReference>
<keyword evidence="8" id="KW-0460">Magnesium</keyword>
<keyword evidence="7" id="KW-0677">Repeat</keyword>
<evidence type="ECO:0000256" key="10">
    <source>
        <dbReference type="ARBA" id="ARBA00041392"/>
    </source>
</evidence>
<evidence type="ECO:0000256" key="2">
    <source>
        <dbReference type="ARBA" id="ARBA00006734"/>
    </source>
</evidence>
<evidence type="ECO:0000256" key="13">
    <source>
        <dbReference type="ARBA" id="ARBA00043219"/>
    </source>
</evidence>
<evidence type="ECO:0000256" key="4">
    <source>
        <dbReference type="ARBA" id="ARBA00012702"/>
    </source>
</evidence>
<dbReference type="STRING" id="98765.A0A2R6PZ18"/>
<evidence type="ECO:0000256" key="11">
    <source>
        <dbReference type="ARBA" id="ARBA00042436"/>
    </source>
</evidence>
<protein>
    <recommendedName>
        <fullName evidence="9">Protein farnesyltransferase/geranylgeranyltransferase type-1 subunit alpha</fullName>
        <ecNumber evidence="4">2.5.1.58</ecNumber>
        <ecNumber evidence="3">2.5.1.59</ecNumber>
    </recommendedName>
    <alternativeName>
        <fullName evidence="12">CAAX farnesyltransferase subunit alpha</fullName>
    </alternativeName>
    <alternativeName>
        <fullName evidence="11">FTase-alpha</fullName>
    </alternativeName>
    <alternativeName>
        <fullName evidence="10">Ras proteins prenyltransferase subunit alpha</fullName>
    </alternativeName>
    <alternativeName>
        <fullName evidence="13">Type I protein geranyl-geranyltransferase subunit alpha</fullName>
    </alternativeName>
</protein>
<evidence type="ECO:0000256" key="1">
    <source>
        <dbReference type="ARBA" id="ARBA00001946"/>
    </source>
</evidence>
<dbReference type="Gene3D" id="1.25.40.120">
    <property type="entry name" value="Protein prenylyltransferase"/>
    <property type="match status" value="1"/>
</dbReference>
<dbReference type="EMBL" id="MLYV02000421">
    <property type="protein sequence ID" value="PSR99318.1"/>
    <property type="molecule type" value="Genomic_DNA"/>
</dbReference>
<evidence type="ECO:0000256" key="7">
    <source>
        <dbReference type="ARBA" id="ARBA00022737"/>
    </source>
</evidence>
<dbReference type="PANTHER" id="PTHR11129">
    <property type="entry name" value="PROTEIN FARNESYLTRANSFERASE ALPHA SUBUNIT/RAB GERANYLGERANYL TRANSFERASE ALPHA SUBUNIT"/>
    <property type="match status" value="1"/>
</dbReference>
<keyword evidence="15" id="KW-1185">Reference proteome</keyword>
<keyword evidence="6" id="KW-0808">Transferase</keyword>
<comment type="similarity">
    <text evidence="2">Belongs to the protein prenyltransferase subunit alpha family.</text>
</comment>
<evidence type="ECO:0000256" key="9">
    <source>
        <dbReference type="ARBA" id="ARBA00040965"/>
    </source>
</evidence>
<evidence type="ECO:0000313" key="15">
    <source>
        <dbReference type="Proteomes" id="UP000186601"/>
    </source>
</evidence>
<dbReference type="EC" id="2.5.1.59" evidence="3"/>